<evidence type="ECO:0000256" key="1">
    <source>
        <dbReference type="ARBA" id="ARBA00004688"/>
    </source>
</evidence>
<keyword evidence="9" id="KW-1185">Reference proteome</keyword>
<dbReference type="AlphaFoldDB" id="A0A2U1N9V6"/>
<dbReference type="PANTHER" id="PTHR21337:SF28">
    <property type="entry name" value="PHOSPHO-2-DEHYDRO-3-DEOXYHEPTONATE ALDOLASE 2, CHLOROPLASTIC"/>
    <property type="match status" value="1"/>
</dbReference>
<accession>A0A2U1N9V6</accession>
<dbReference type="SUPFAM" id="SSF51569">
    <property type="entry name" value="Aldolase"/>
    <property type="match status" value="1"/>
</dbReference>
<comment type="catalytic activity">
    <reaction evidence="6 7">
        <text>D-erythrose 4-phosphate + phosphoenolpyruvate + H2O = 7-phospho-2-dehydro-3-deoxy-D-arabino-heptonate + phosphate</text>
        <dbReference type="Rhea" id="RHEA:14717"/>
        <dbReference type="ChEBI" id="CHEBI:15377"/>
        <dbReference type="ChEBI" id="CHEBI:16897"/>
        <dbReference type="ChEBI" id="CHEBI:43474"/>
        <dbReference type="ChEBI" id="CHEBI:58394"/>
        <dbReference type="ChEBI" id="CHEBI:58702"/>
        <dbReference type="EC" id="2.5.1.54"/>
    </reaction>
</comment>
<evidence type="ECO:0000256" key="2">
    <source>
        <dbReference type="ARBA" id="ARBA00008911"/>
    </source>
</evidence>
<dbReference type="GO" id="GO:0009073">
    <property type="term" value="P:aromatic amino acid family biosynthetic process"/>
    <property type="evidence" value="ECO:0007669"/>
    <property type="project" value="UniProtKB-KW"/>
</dbReference>
<evidence type="ECO:0000256" key="6">
    <source>
        <dbReference type="ARBA" id="ARBA00047508"/>
    </source>
</evidence>
<comment type="caution">
    <text evidence="8">The sequence shown here is derived from an EMBL/GenBank/DDBJ whole genome shotgun (WGS) entry which is preliminary data.</text>
</comment>
<keyword evidence="7" id="KW-0934">Plastid</keyword>
<reference evidence="8 9" key="1">
    <citation type="journal article" date="2018" name="Mol. Plant">
        <title>The genome of Artemisia annua provides insight into the evolution of Asteraceae family and artemisinin biosynthesis.</title>
        <authorList>
            <person name="Shen Q."/>
            <person name="Zhang L."/>
            <person name="Liao Z."/>
            <person name="Wang S."/>
            <person name="Yan T."/>
            <person name="Shi P."/>
            <person name="Liu M."/>
            <person name="Fu X."/>
            <person name="Pan Q."/>
            <person name="Wang Y."/>
            <person name="Lv Z."/>
            <person name="Lu X."/>
            <person name="Zhang F."/>
            <person name="Jiang W."/>
            <person name="Ma Y."/>
            <person name="Chen M."/>
            <person name="Hao X."/>
            <person name="Li L."/>
            <person name="Tang Y."/>
            <person name="Lv G."/>
            <person name="Zhou Y."/>
            <person name="Sun X."/>
            <person name="Brodelius P.E."/>
            <person name="Rose J.K.C."/>
            <person name="Tang K."/>
        </authorList>
    </citation>
    <scope>NUCLEOTIDE SEQUENCE [LARGE SCALE GENOMIC DNA]</scope>
    <source>
        <strain evidence="9">cv. Huhao1</strain>
        <tissue evidence="8">Leaf</tissue>
    </source>
</reference>
<dbReference type="InterPro" id="IPR013785">
    <property type="entry name" value="Aldolase_TIM"/>
</dbReference>
<keyword evidence="3 7" id="KW-0028">Amino-acid biosynthesis</keyword>
<dbReference type="OrthoDB" id="2338at2759"/>
<keyword evidence="5 7" id="KW-0057">Aromatic amino acid biosynthesis</keyword>
<dbReference type="STRING" id="35608.A0A2U1N9V6"/>
<gene>
    <name evidence="8" type="ORF">CTI12_AA291640</name>
</gene>
<keyword evidence="7" id="KW-0809">Transit peptide</keyword>
<evidence type="ECO:0000256" key="3">
    <source>
        <dbReference type="ARBA" id="ARBA00022605"/>
    </source>
</evidence>
<proteinExistence type="inferred from homology"/>
<dbReference type="GO" id="GO:0009423">
    <property type="term" value="P:chorismate biosynthetic process"/>
    <property type="evidence" value="ECO:0007669"/>
    <property type="project" value="UniProtKB-UniPathway"/>
</dbReference>
<keyword evidence="4 7" id="KW-0808">Transferase</keyword>
<protein>
    <recommendedName>
        <fullName evidence="7">Phospho-2-dehydro-3-deoxyheptonate aldolase</fullName>
        <ecNumber evidence="7">2.5.1.54</ecNumber>
    </recommendedName>
</protein>
<sequence length="325" mass="36849">MIIPRDIASGPAVLDFGSGMIRKDVASISTRPRSTIVVDAYSDSGYDQHTGFASNSHIEQRIVGQQPVITKGTVVNLTNECTTTKSVYFYTLHIIEDIHHRFFDPRAREFCGPICLQTSLEGEPNSGANGNRHNFYSTFHKTPNRKKFSEEEWEEFTTVKLPSYRGDNINGDSFDKKSRIPDPNRMIQAYTQPVSTLSILRAFATGCYAAMQREPMGFMDAVGLIIDHPIMTTTQIWASHECLLLPYEQPLTREDFTSGLYYDCSAHMVWVGEWTRHLKFTLRSWTNNVKICIRDLTIACLRGLLLKKTWTKAAFGTVDRVESLS</sequence>
<evidence type="ECO:0000256" key="4">
    <source>
        <dbReference type="ARBA" id="ARBA00022679"/>
    </source>
</evidence>
<evidence type="ECO:0000256" key="5">
    <source>
        <dbReference type="ARBA" id="ARBA00023141"/>
    </source>
</evidence>
<evidence type="ECO:0000256" key="7">
    <source>
        <dbReference type="RuleBase" id="RU363071"/>
    </source>
</evidence>
<keyword evidence="7" id="KW-0150">Chloroplast</keyword>
<dbReference type="Pfam" id="PF01474">
    <property type="entry name" value="DAHP_synth_2"/>
    <property type="match status" value="2"/>
</dbReference>
<dbReference type="GO" id="GO:0008652">
    <property type="term" value="P:amino acid biosynthetic process"/>
    <property type="evidence" value="ECO:0007669"/>
    <property type="project" value="UniProtKB-KW"/>
</dbReference>
<name>A0A2U1N9V6_ARTAN</name>
<dbReference type="GO" id="GO:0003849">
    <property type="term" value="F:3-deoxy-7-phosphoheptulonate synthase activity"/>
    <property type="evidence" value="ECO:0007669"/>
    <property type="project" value="UniProtKB-EC"/>
</dbReference>
<dbReference type="EC" id="2.5.1.54" evidence="7"/>
<dbReference type="Gene3D" id="3.20.20.70">
    <property type="entry name" value="Aldolase class I"/>
    <property type="match status" value="1"/>
</dbReference>
<dbReference type="InterPro" id="IPR002480">
    <property type="entry name" value="DAHP_synth_2"/>
</dbReference>
<dbReference type="GO" id="GO:0009507">
    <property type="term" value="C:chloroplast"/>
    <property type="evidence" value="ECO:0007669"/>
    <property type="project" value="UniProtKB-SubCell"/>
</dbReference>
<evidence type="ECO:0000313" key="8">
    <source>
        <dbReference type="EMBL" id="PWA70281.1"/>
    </source>
</evidence>
<dbReference type="EMBL" id="PKPP01003273">
    <property type="protein sequence ID" value="PWA70281.1"/>
    <property type="molecule type" value="Genomic_DNA"/>
</dbReference>
<organism evidence="8 9">
    <name type="scientific">Artemisia annua</name>
    <name type="common">Sweet wormwood</name>
    <dbReference type="NCBI Taxonomy" id="35608"/>
    <lineage>
        <taxon>Eukaryota</taxon>
        <taxon>Viridiplantae</taxon>
        <taxon>Streptophyta</taxon>
        <taxon>Embryophyta</taxon>
        <taxon>Tracheophyta</taxon>
        <taxon>Spermatophyta</taxon>
        <taxon>Magnoliopsida</taxon>
        <taxon>eudicotyledons</taxon>
        <taxon>Gunneridae</taxon>
        <taxon>Pentapetalae</taxon>
        <taxon>asterids</taxon>
        <taxon>campanulids</taxon>
        <taxon>Asterales</taxon>
        <taxon>Asteraceae</taxon>
        <taxon>Asteroideae</taxon>
        <taxon>Anthemideae</taxon>
        <taxon>Artemisiinae</taxon>
        <taxon>Artemisia</taxon>
    </lineage>
</organism>
<dbReference type="UniPathway" id="UPA00053">
    <property type="reaction ID" value="UER00084"/>
</dbReference>
<comment type="pathway">
    <text evidence="1 7">Metabolic intermediate biosynthesis; chorismate biosynthesis; chorismate from D-erythrose 4-phosphate and phosphoenolpyruvate: step 1/7.</text>
</comment>
<dbReference type="PANTHER" id="PTHR21337">
    <property type="entry name" value="PHOSPHO-2-DEHYDRO-3-DEOXYHEPTONATE ALDOLASE 1, 2"/>
    <property type="match status" value="1"/>
</dbReference>
<dbReference type="Proteomes" id="UP000245207">
    <property type="component" value="Unassembled WGS sequence"/>
</dbReference>
<comment type="similarity">
    <text evidence="2 7">Belongs to the class-II DAHP synthase family.</text>
</comment>
<comment type="subcellular location">
    <subcellularLocation>
        <location evidence="7">Plastid</location>
        <location evidence="7">Chloroplast</location>
    </subcellularLocation>
</comment>
<evidence type="ECO:0000313" key="9">
    <source>
        <dbReference type="Proteomes" id="UP000245207"/>
    </source>
</evidence>